<dbReference type="Proteomes" id="UP000788262">
    <property type="component" value="Unassembled WGS sequence"/>
</dbReference>
<feature type="region of interest" description="Disordered" evidence="1">
    <location>
        <begin position="1"/>
        <end position="56"/>
    </location>
</feature>
<dbReference type="EMBL" id="JAFFZS010000061">
    <property type="protein sequence ID" value="MBN0049132.1"/>
    <property type="molecule type" value="Genomic_DNA"/>
</dbReference>
<protein>
    <recommendedName>
        <fullName evidence="4">Transposase Helix-turn-helix domain-containing protein</fullName>
    </recommendedName>
</protein>
<proteinExistence type="predicted"/>
<dbReference type="InterPro" id="IPR011518">
    <property type="entry name" value="Transposase_36"/>
</dbReference>
<evidence type="ECO:0000256" key="1">
    <source>
        <dbReference type="SAM" id="MobiDB-lite"/>
    </source>
</evidence>
<gene>
    <name evidence="2" type="ORF">JS756_34670</name>
</gene>
<keyword evidence="3" id="KW-1185">Reference proteome</keyword>
<feature type="compositionally biased region" description="Low complexity" evidence="1">
    <location>
        <begin position="35"/>
        <end position="44"/>
    </location>
</feature>
<feature type="compositionally biased region" description="Polar residues" evidence="1">
    <location>
        <begin position="1"/>
        <end position="11"/>
    </location>
</feature>
<evidence type="ECO:0000313" key="3">
    <source>
        <dbReference type="Proteomes" id="UP000788262"/>
    </source>
</evidence>
<comment type="caution">
    <text evidence="2">The sequence shown here is derived from an EMBL/GenBank/DDBJ whole genome shotgun (WGS) entry which is preliminary data.</text>
</comment>
<evidence type="ECO:0008006" key="4">
    <source>
        <dbReference type="Google" id="ProtNLM"/>
    </source>
</evidence>
<sequence>MPSQACPTTASRCAWPATPSCAASPDARRDPRPLPESASRSPSRSVPPPHGTPRCRCATIGATRTRTGLAVHAELDPGAYPTGVTVSDDVMDRLPLSPHDWHGTWNYTMRPEPLAPPLPARPAEFGRFPAGDKRPARLRHPSLTGLEPAAFDDLAARYRAWRAEHPPILLPGKRPDGGPGAGGRRLSAADQLVVFLLKKRWSMTNAVLAEATGLSKSRIGATLWDAAPVLTALGHTASTGALTVTTAQQLAAIAGHDLASSRPAPRSRSY</sequence>
<reference evidence="2 3" key="1">
    <citation type="submission" date="2021-02" db="EMBL/GenBank/DDBJ databases">
        <title>Whole genome sequencing of Streptomyces actuosus VRA1.</title>
        <authorList>
            <person name="Sen G."/>
            <person name="Sen A."/>
        </authorList>
    </citation>
    <scope>NUCLEOTIDE SEQUENCE [LARGE SCALE GENOMIC DNA]</scope>
    <source>
        <strain evidence="2 3">VRA1</strain>
    </source>
</reference>
<evidence type="ECO:0000313" key="2">
    <source>
        <dbReference type="EMBL" id="MBN0049132.1"/>
    </source>
</evidence>
<accession>A0ABS2W142</accession>
<name>A0ABS2W142_STRAS</name>
<organism evidence="2 3">
    <name type="scientific">Streptomyces actuosus</name>
    <dbReference type="NCBI Taxonomy" id="1885"/>
    <lineage>
        <taxon>Bacteria</taxon>
        <taxon>Bacillati</taxon>
        <taxon>Actinomycetota</taxon>
        <taxon>Actinomycetes</taxon>
        <taxon>Kitasatosporales</taxon>
        <taxon>Streptomycetaceae</taxon>
        <taxon>Streptomyces</taxon>
    </lineage>
</organism>
<dbReference type="Pfam" id="PF07592">
    <property type="entry name" value="DDE_Tnp_ISAZ013"/>
    <property type="match status" value="1"/>
</dbReference>